<dbReference type="CDD" id="cd06261">
    <property type="entry name" value="TM_PBP2"/>
    <property type="match status" value="1"/>
</dbReference>
<dbReference type="InterPro" id="IPR035906">
    <property type="entry name" value="MetI-like_sf"/>
</dbReference>
<keyword evidence="7 9" id="KW-1133">Transmembrane helix</keyword>
<name>A0A6G9IBS6_9GAMM</name>
<dbReference type="InterPro" id="IPR010065">
    <property type="entry name" value="AA_ABC_transptr_permease_3TM"/>
</dbReference>
<dbReference type="PANTHER" id="PTHR30614">
    <property type="entry name" value="MEMBRANE COMPONENT OF AMINO ACID ABC TRANSPORTER"/>
    <property type="match status" value="1"/>
</dbReference>
<protein>
    <submittedName>
        <fullName evidence="11">Amino acid ABC transporter permease</fullName>
    </submittedName>
</protein>
<reference evidence="11 12" key="1">
    <citation type="submission" date="2020-03" db="EMBL/GenBank/DDBJ databases">
        <title>Complete genome sequence of Orbus sp. IPMB12 (BCRC 80908).</title>
        <authorList>
            <person name="Lo W.-S."/>
            <person name="Chang T.-H."/>
            <person name="Kuo C.-H."/>
        </authorList>
    </citation>
    <scope>NUCLEOTIDE SEQUENCE [LARGE SCALE GENOMIC DNA]</scope>
    <source>
        <strain evidence="11 12">IPMB12</strain>
    </source>
</reference>
<sequence>MSWEQISSQLLDAKYLWWLWDGFLVTLAISFLTIIFSTLLGFILAMARYSRFAIIRYITIGYNAIFRYSPLLPQLFFWYFGVGSLLPIEFKLWLFDEPQISLFFFTLKFPSFEFIIGLIGLTCYSSSFIAEEIRAGILGVGNNQFSAGLAMGFTYRQTMSLIILPQAFKIAFSPLLGQYMNIVKNSSLAMAIGVFELSYVSRQVETETLKTFQDFGIATFLYILIIAVIGAFGYLYQYYQPNREKVG</sequence>
<comment type="similarity">
    <text evidence="2">Belongs to the binding-protein-dependent transport system permease family. HisMQ subfamily.</text>
</comment>
<evidence type="ECO:0000259" key="10">
    <source>
        <dbReference type="PROSITE" id="PS50928"/>
    </source>
</evidence>
<dbReference type="Proteomes" id="UP000501168">
    <property type="component" value="Chromosome"/>
</dbReference>
<keyword evidence="5 9" id="KW-0812">Transmembrane</keyword>
<dbReference type="Pfam" id="PF00528">
    <property type="entry name" value="BPD_transp_1"/>
    <property type="match status" value="1"/>
</dbReference>
<dbReference type="InterPro" id="IPR000515">
    <property type="entry name" value="MetI-like"/>
</dbReference>
<dbReference type="AlphaFoldDB" id="A0A6G9IBS6"/>
<organism evidence="11 12">
    <name type="scientific">Zophobihabitans entericus</name>
    <dbReference type="NCBI Taxonomy" id="1635327"/>
    <lineage>
        <taxon>Bacteria</taxon>
        <taxon>Pseudomonadati</taxon>
        <taxon>Pseudomonadota</taxon>
        <taxon>Gammaproteobacteria</taxon>
        <taxon>Orbales</taxon>
        <taxon>Orbaceae</taxon>
        <taxon>Zophobihabitans</taxon>
    </lineage>
</organism>
<comment type="subcellular location">
    <subcellularLocation>
        <location evidence="1">Cell inner membrane</location>
        <topology evidence="1">Multi-pass membrane protein</topology>
    </subcellularLocation>
    <subcellularLocation>
        <location evidence="9">Cell membrane</location>
        <topology evidence="9">Multi-pass membrane protein</topology>
    </subcellularLocation>
</comment>
<dbReference type="GO" id="GO:0006865">
    <property type="term" value="P:amino acid transport"/>
    <property type="evidence" value="ECO:0007669"/>
    <property type="project" value="UniProtKB-KW"/>
</dbReference>
<dbReference type="Gene3D" id="1.10.3720.10">
    <property type="entry name" value="MetI-like"/>
    <property type="match status" value="1"/>
</dbReference>
<evidence type="ECO:0000256" key="9">
    <source>
        <dbReference type="RuleBase" id="RU363032"/>
    </source>
</evidence>
<dbReference type="PROSITE" id="PS50928">
    <property type="entry name" value="ABC_TM1"/>
    <property type="match status" value="1"/>
</dbReference>
<evidence type="ECO:0000256" key="1">
    <source>
        <dbReference type="ARBA" id="ARBA00004429"/>
    </source>
</evidence>
<gene>
    <name evidence="11" type="ORF">IPMB12_08335</name>
</gene>
<feature type="transmembrane region" description="Helical" evidence="9">
    <location>
        <begin position="100"/>
        <end position="124"/>
    </location>
</feature>
<dbReference type="InParanoid" id="A0A6G9IBS6"/>
<evidence type="ECO:0000256" key="6">
    <source>
        <dbReference type="ARBA" id="ARBA00022970"/>
    </source>
</evidence>
<dbReference type="NCBIfam" id="TIGR01726">
    <property type="entry name" value="HEQRo_perm_3TM"/>
    <property type="match status" value="1"/>
</dbReference>
<evidence type="ECO:0000313" key="12">
    <source>
        <dbReference type="Proteomes" id="UP000501168"/>
    </source>
</evidence>
<dbReference type="GO" id="GO:0043190">
    <property type="term" value="C:ATP-binding cassette (ABC) transporter complex"/>
    <property type="evidence" value="ECO:0007669"/>
    <property type="project" value="InterPro"/>
</dbReference>
<feature type="transmembrane region" description="Helical" evidence="9">
    <location>
        <begin position="68"/>
        <end position="88"/>
    </location>
</feature>
<dbReference type="RefSeq" id="WP_166916743.1">
    <property type="nucleotide sequence ID" value="NZ_CP050253.1"/>
</dbReference>
<proteinExistence type="inferred from homology"/>
<evidence type="ECO:0000256" key="4">
    <source>
        <dbReference type="ARBA" id="ARBA00022475"/>
    </source>
</evidence>
<evidence type="ECO:0000256" key="5">
    <source>
        <dbReference type="ARBA" id="ARBA00022692"/>
    </source>
</evidence>
<evidence type="ECO:0000256" key="2">
    <source>
        <dbReference type="ARBA" id="ARBA00010072"/>
    </source>
</evidence>
<accession>A0A6G9IBS6</accession>
<evidence type="ECO:0000256" key="7">
    <source>
        <dbReference type="ARBA" id="ARBA00022989"/>
    </source>
</evidence>
<evidence type="ECO:0000256" key="8">
    <source>
        <dbReference type="ARBA" id="ARBA00023136"/>
    </source>
</evidence>
<evidence type="ECO:0000313" key="11">
    <source>
        <dbReference type="EMBL" id="QIQ21686.1"/>
    </source>
</evidence>
<dbReference type="PANTHER" id="PTHR30614:SF47">
    <property type="entry name" value="ABC TRANSPORTER PERMEASE"/>
    <property type="match status" value="1"/>
</dbReference>
<keyword evidence="4" id="KW-1003">Cell membrane</keyword>
<feature type="transmembrane region" description="Helical" evidence="9">
    <location>
        <begin position="23"/>
        <end position="47"/>
    </location>
</feature>
<feature type="domain" description="ABC transmembrane type-1" evidence="10">
    <location>
        <begin position="23"/>
        <end position="236"/>
    </location>
</feature>
<keyword evidence="12" id="KW-1185">Reference proteome</keyword>
<dbReference type="KEGG" id="orb:IPMB12_08335"/>
<feature type="transmembrane region" description="Helical" evidence="9">
    <location>
        <begin position="215"/>
        <end position="236"/>
    </location>
</feature>
<dbReference type="GO" id="GO:0022857">
    <property type="term" value="F:transmembrane transporter activity"/>
    <property type="evidence" value="ECO:0007669"/>
    <property type="project" value="InterPro"/>
</dbReference>
<dbReference type="InterPro" id="IPR043429">
    <property type="entry name" value="ArtM/GltK/GlnP/TcyL/YhdX-like"/>
</dbReference>
<keyword evidence="6" id="KW-0029">Amino-acid transport</keyword>
<dbReference type="SUPFAM" id="SSF161098">
    <property type="entry name" value="MetI-like"/>
    <property type="match status" value="1"/>
</dbReference>
<evidence type="ECO:0000256" key="3">
    <source>
        <dbReference type="ARBA" id="ARBA00022448"/>
    </source>
</evidence>
<keyword evidence="3 9" id="KW-0813">Transport</keyword>
<feature type="transmembrane region" description="Helical" evidence="9">
    <location>
        <begin position="161"/>
        <end position="180"/>
    </location>
</feature>
<dbReference type="EMBL" id="CP050253">
    <property type="protein sequence ID" value="QIQ21686.1"/>
    <property type="molecule type" value="Genomic_DNA"/>
</dbReference>
<keyword evidence="8 9" id="KW-0472">Membrane</keyword>